<gene>
    <name evidence="5" type="ORF">H8S33_01535</name>
</gene>
<organism evidence="5 6">
    <name type="scientific">Ornithinibacillus hominis</name>
    <dbReference type="NCBI Taxonomy" id="2763055"/>
    <lineage>
        <taxon>Bacteria</taxon>
        <taxon>Bacillati</taxon>
        <taxon>Bacillota</taxon>
        <taxon>Bacilli</taxon>
        <taxon>Bacillales</taxon>
        <taxon>Bacillaceae</taxon>
        <taxon>Ornithinibacillus</taxon>
    </lineage>
</organism>
<accession>A0A923RFK2</accession>
<dbReference type="InterPro" id="IPR029063">
    <property type="entry name" value="SAM-dependent_MTases_sf"/>
</dbReference>
<dbReference type="Proteomes" id="UP000637359">
    <property type="component" value="Unassembled WGS sequence"/>
</dbReference>
<keyword evidence="2" id="KW-0238">DNA-binding</keyword>
<evidence type="ECO:0000256" key="3">
    <source>
        <dbReference type="ARBA" id="ARBA00023163"/>
    </source>
</evidence>
<evidence type="ECO:0000259" key="4">
    <source>
        <dbReference type="PROSITE" id="PS50937"/>
    </source>
</evidence>
<dbReference type="CDD" id="cd01106">
    <property type="entry name" value="HTH_TipAL-Mta"/>
    <property type="match status" value="1"/>
</dbReference>
<dbReference type="InterPro" id="IPR041698">
    <property type="entry name" value="Methyltransf_25"/>
</dbReference>
<dbReference type="InterPro" id="IPR000551">
    <property type="entry name" value="MerR-type_HTH_dom"/>
</dbReference>
<dbReference type="GO" id="GO:0008168">
    <property type="term" value="F:methyltransferase activity"/>
    <property type="evidence" value="ECO:0007669"/>
    <property type="project" value="UniProtKB-KW"/>
</dbReference>
<dbReference type="RefSeq" id="WP_186868198.1">
    <property type="nucleotide sequence ID" value="NZ_JACOOL010000001.1"/>
</dbReference>
<evidence type="ECO:0000256" key="1">
    <source>
        <dbReference type="ARBA" id="ARBA00023015"/>
    </source>
</evidence>
<dbReference type="Gene3D" id="3.40.50.150">
    <property type="entry name" value="Vaccinia Virus protein VP39"/>
    <property type="match status" value="1"/>
</dbReference>
<keyword evidence="5" id="KW-0808">Transferase</keyword>
<dbReference type="InterPro" id="IPR047057">
    <property type="entry name" value="MerR_fam"/>
</dbReference>
<evidence type="ECO:0000313" key="5">
    <source>
        <dbReference type="EMBL" id="MBC5635496.1"/>
    </source>
</evidence>
<dbReference type="PROSITE" id="PS50937">
    <property type="entry name" value="HTH_MERR_2"/>
    <property type="match status" value="1"/>
</dbReference>
<reference evidence="5" key="1">
    <citation type="submission" date="2020-08" db="EMBL/GenBank/DDBJ databases">
        <title>Genome public.</title>
        <authorList>
            <person name="Liu C."/>
            <person name="Sun Q."/>
        </authorList>
    </citation>
    <scope>NUCLEOTIDE SEQUENCE</scope>
    <source>
        <strain evidence="5">BX22</strain>
    </source>
</reference>
<dbReference type="GO" id="GO:0003700">
    <property type="term" value="F:DNA-binding transcription factor activity"/>
    <property type="evidence" value="ECO:0007669"/>
    <property type="project" value="InterPro"/>
</dbReference>
<sequence length="342" mass="39530">MQIKEAAMYLNTTPKAIRFYETKGLITPRKDEGNQYRYFSESDLYRLSTILALREIGVAVQDIKTILEDPNLSIRQYLDIQRSALFEQWLEMRDMIETIDEMLEQNWKNDSIEAIHQLAAHLKNMKEIRGKWQDRWDFNEQAKDYDNHIKREGHVFNVHEGYDEGLQAVVEKVKLGSCSVVADIGIGTGNLGAKFLPNHKVIGVDQSEKMLEKCKEKHPTIETRNGHFLALPLLDQSVDAIVSSYALHHLPDEEKLLALKEMKRVLKPNGQIGIVDLMFQDEIHRKNVLNQFRKAGNQIAVDSIEDEYYANQSLLVEWLKQNGYKVEAIQINRILGLIYAYS</sequence>
<keyword evidence="6" id="KW-1185">Reference proteome</keyword>
<protein>
    <submittedName>
        <fullName evidence="5">Methyltransferase domain-containing protein</fullName>
    </submittedName>
</protein>
<dbReference type="PANTHER" id="PTHR30204">
    <property type="entry name" value="REDOX-CYCLING DRUG-SENSING TRANSCRIPTIONAL ACTIVATOR SOXR"/>
    <property type="match status" value="1"/>
</dbReference>
<dbReference type="CDD" id="cd02440">
    <property type="entry name" value="AdoMet_MTases"/>
    <property type="match status" value="1"/>
</dbReference>
<keyword evidence="3" id="KW-0804">Transcription</keyword>
<dbReference type="AlphaFoldDB" id="A0A923RFK2"/>
<dbReference type="InterPro" id="IPR009061">
    <property type="entry name" value="DNA-bd_dom_put_sf"/>
</dbReference>
<feature type="domain" description="HTH merR-type" evidence="4">
    <location>
        <begin position="1"/>
        <end position="69"/>
    </location>
</feature>
<dbReference type="SMART" id="SM00422">
    <property type="entry name" value="HTH_MERR"/>
    <property type="match status" value="1"/>
</dbReference>
<dbReference type="SUPFAM" id="SSF53335">
    <property type="entry name" value="S-adenosyl-L-methionine-dependent methyltransferases"/>
    <property type="match status" value="1"/>
</dbReference>
<dbReference type="GO" id="GO:0032259">
    <property type="term" value="P:methylation"/>
    <property type="evidence" value="ECO:0007669"/>
    <property type="project" value="UniProtKB-KW"/>
</dbReference>
<comment type="caution">
    <text evidence="5">The sequence shown here is derived from an EMBL/GenBank/DDBJ whole genome shotgun (WGS) entry which is preliminary data.</text>
</comment>
<dbReference type="Gene3D" id="1.10.1660.10">
    <property type="match status" value="1"/>
</dbReference>
<dbReference type="Pfam" id="PF13411">
    <property type="entry name" value="MerR_1"/>
    <property type="match status" value="1"/>
</dbReference>
<evidence type="ECO:0000256" key="2">
    <source>
        <dbReference type="ARBA" id="ARBA00023125"/>
    </source>
</evidence>
<dbReference type="PRINTS" id="PR00040">
    <property type="entry name" value="HTHMERR"/>
</dbReference>
<dbReference type="EMBL" id="JACOOL010000001">
    <property type="protein sequence ID" value="MBC5635496.1"/>
    <property type="molecule type" value="Genomic_DNA"/>
</dbReference>
<dbReference type="PANTHER" id="PTHR30204:SF94">
    <property type="entry name" value="HEAVY METAL-DEPENDENT TRANSCRIPTIONAL REGULATOR HI_0293-RELATED"/>
    <property type="match status" value="1"/>
</dbReference>
<name>A0A923RFK2_9BACI</name>
<dbReference type="GO" id="GO:0003677">
    <property type="term" value="F:DNA binding"/>
    <property type="evidence" value="ECO:0007669"/>
    <property type="project" value="UniProtKB-KW"/>
</dbReference>
<proteinExistence type="predicted"/>
<dbReference type="SUPFAM" id="SSF46955">
    <property type="entry name" value="Putative DNA-binding domain"/>
    <property type="match status" value="1"/>
</dbReference>
<evidence type="ECO:0000313" key="6">
    <source>
        <dbReference type="Proteomes" id="UP000637359"/>
    </source>
</evidence>
<keyword evidence="1" id="KW-0805">Transcription regulation</keyword>
<keyword evidence="5" id="KW-0489">Methyltransferase</keyword>
<dbReference type="Pfam" id="PF13649">
    <property type="entry name" value="Methyltransf_25"/>
    <property type="match status" value="1"/>
</dbReference>